<evidence type="ECO:0000313" key="10">
    <source>
        <dbReference type="Proteomes" id="UP001054945"/>
    </source>
</evidence>
<evidence type="ECO:0000256" key="3">
    <source>
        <dbReference type="ARBA" id="ARBA00022490"/>
    </source>
</evidence>
<dbReference type="SUPFAM" id="SSF103657">
    <property type="entry name" value="BAR/IMD domain-like"/>
    <property type="match status" value="1"/>
</dbReference>
<dbReference type="EMBL" id="BPLR01015139">
    <property type="protein sequence ID" value="GIY73900.1"/>
    <property type="molecule type" value="Genomic_DNA"/>
</dbReference>
<dbReference type="InterPro" id="IPR027267">
    <property type="entry name" value="AH/BAR_dom_sf"/>
</dbReference>
<keyword evidence="4" id="KW-0597">Phosphoprotein</keyword>
<dbReference type="Gene3D" id="1.20.1270.60">
    <property type="entry name" value="Arfaptin homology (AH) domain/BAR domain"/>
    <property type="match status" value="1"/>
</dbReference>
<feature type="region of interest" description="Disordered" evidence="7">
    <location>
        <begin position="246"/>
        <end position="266"/>
    </location>
</feature>
<keyword evidence="2 6" id="KW-0728">SH3 domain</keyword>
<accession>A0AAV4VU05</accession>
<evidence type="ECO:0000313" key="9">
    <source>
        <dbReference type="EMBL" id="GIY73900.1"/>
    </source>
</evidence>
<evidence type="ECO:0000256" key="5">
    <source>
        <dbReference type="ARBA" id="ARBA00023054"/>
    </source>
</evidence>
<keyword evidence="3" id="KW-0963">Cytoplasm</keyword>
<sequence length="343" mass="39453">MLFFISVEAKKRKAEELLTRADIDYYNTCIKAERTRQDWETSVYRANLAFQQLEEERLNSMHDFVQKYTNHYSQMGPALTQCSERLKTTVGSIDVSADIVKLIETKGTGPNVPEQILPDFYAENLSNEMKKERRKEILQRFLSLLKHDLELERKGKQGVENLAKVFQETPTFGDADAQQDVFEKLQHMRAMLTYLEATRYKMQCTLAELDGRNKPTHPLFSHMEVKNKQGMYQTILKIPHWVRMERRNSGSSGSGSNDSHDIDISQVQDSPNDLYANVSARCNGVSTLTQCRALYEYEAKLSDELSLRPGDVIILVQKTEDGWWQGELNGNMGVFPSTYVEEL</sequence>
<evidence type="ECO:0000256" key="4">
    <source>
        <dbReference type="ARBA" id="ARBA00022553"/>
    </source>
</evidence>
<dbReference type="GO" id="GO:0005886">
    <property type="term" value="C:plasma membrane"/>
    <property type="evidence" value="ECO:0007669"/>
    <property type="project" value="TreeGrafter"/>
</dbReference>
<comment type="caution">
    <text evidence="9">The sequence shown here is derived from an EMBL/GenBank/DDBJ whole genome shotgun (WGS) entry which is preliminary data.</text>
</comment>
<protein>
    <submittedName>
        <fullName evidence="9">Nostrin</fullName>
    </submittedName>
</protein>
<evidence type="ECO:0000256" key="6">
    <source>
        <dbReference type="PROSITE-ProRule" id="PRU00192"/>
    </source>
</evidence>
<dbReference type="Pfam" id="PF25610">
    <property type="entry name" value="HR1_TOCA"/>
    <property type="match status" value="1"/>
</dbReference>
<keyword evidence="5" id="KW-0175">Coiled coil</keyword>
<dbReference type="InterPro" id="IPR036028">
    <property type="entry name" value="SH3-like_dom_sf"/>
</dbReference>
<dbReference type="SMART" id="SM00326">
    <property type="entry name" value="SH3"/>
    <property type="match status" value="1"/>
</dbReference>
<dbReference type="GO" id="GO:0005737">
    <property type="term" value="C:cytoplasm"/>
    <property type="evidence" value="ECO:0007669"/>
    <property type="project" value="TreeGrafter"/>
</dbReference>
<evidence type="ECO:0000256" key="7">
    <source>
        <dbReference type="SAM" id="MobiDB-lite"/>
    </source>
</evidence>
<dbReference type="SUPFAM" id="SSF50044">
    <property type="entry name" value="SH3-domain"/>
    <property type="match status" value="1"/>
</dbReference>
<dbReference type="PRINTS" id="PR00499">
    <property type="entry name" value="P67PHOX"/>
</dbReference>
<dbReference type="FunFam" id="2.30.30.40:FF:000072">
    <property type="entry name" value="Unconventional Myosin IB"/>
    <property type="match status" value="1"/>
</dbReference>
<dbReference type="InterPro" id="IPR001452">
    <property type="entry name" value="SH3_domain"/>
</dbReference>
<dbReference type="PRINTS" id="PR00452">
    <property type="entry name" value="SH3DOMAIN"/>
</dbReference>
<comment type="subcellular location">
    <subcellularLocation>
        <location evidence="1">Cytoplasm</location>
    </subcellularLocation>
</comment>
<dbReference type="CDD" id="cd11823">
    <property type="entry name" value="SH3_Nostrin"/>
    <property type="match status" value="1"/>
</dbReference>
<evidence type="ECO:0000256" key="2">
    <source>
        <dbReference type="ARBA" id="ARBA00022443"/>
    </source>
</evidence>
<dbReference type="Pfam" id="PF14604">
    <property type="entry name" value="SH3_9"/>
    <property type="match status" value="1"/>
</dbReference>
<reference evidence="9 10" key="1">
    <citation type="submission" date="2021-06" db="EMBL/GenBank/DDBJ databases">
        <title>Caerostris extrusa draft genome.</title>
        <authorList>
            <person name="Kono N."/>
            <person name="Arakawa K."/>
        </authorList>
    </citation>
    <scope>NUCLEOTIDE SEQUENCE [LARGE SCALE GENOMIC DNA]</scope>
</reference>
<dbReference type="AlphaFoldDB" id="A0AAV4VU05"/>
<name>A0AAV4VU05_CAEEX</name>
<dbReference type="Gene3D" id="6.10.140.470">
    <property type="match status" value="1"/>
</dbReference>
<dbReference type="PROSITE" id="PS50002">
    <property type="entry name" value="SH3"/>
    <property type="match status" value="1"/>
</dbReference>
<dbReference type="GO" id="GO:0016192">
    <property type="term" value="P:vesicle-mediated transport"/>
    <property type="evidence" value="ECO:0007669"/>
    <property type="project" value="UniProtKB-ARBA"/>
</dbReference>
<feature type="domain" description="SH3" evidence="8">
    <location>
        <begin position="286"/>
        <end position="343"/>
    </location>
</feature>
<keyword evidence="10" id="KW-1185">Reference proteome</keyword>
<dbReference type="Proteomes" id="UP001054945">
    <property type="component" value="Unassembled WGS sequence"/>
</dbReference>
<dbReference type="InterPro" id="IPR057870">
    <property type="entry name" value="HR1_TOCA"/>
</dbReference>
<dbReference type="Gene3D" id="2.30.30.40">
    <property type="entry name" value="SH3 Domains"/>
    <property type="match status" value="1"/>
</dbReference>
<dbReference type="GO" id="GO:0043226">
    <property type="term" value="C:organelle"/>
    <property type="evidence" value="ECO:0007669"/>
    <property type="project" value="UniProtKB-ARBA"/>
</dbReference>
<dbReference type="InterPro" id="IPR035656">
    <property type="entry name" value="Nostrin_SH3"/>
</dbReference>
<organism evidence="9 10">
    <name type="scientific">Caerostris extrusa</name>
    <name type="common">Bark spider</name>
    <name type="synonym">Caerostris bankana</name>
    <dbReference type="NCBI Taxonomy" id="172846"/>
    <lineage>
        <taxon>Eukaryota</taxon>
        <taxon>Metazoa</taxon>
        <taxon>Ecdysozoa</taxon>
        <taxon>Arthropoda</taxon>
        <taxon>Chelicerata</taxon>
        <taxon>Arachnida</taxon>
        <taxon>Araneae</taxon>
        <taxon>Araneomorphae</taxon>
        <taxon>Entelegynae</taxon>
        <taxon>Araneoidea</taxon>
        <taxon>Araneidae</taxon>
        <taxon>Caerostris</taxon>
    </lineage>
</organism>
<evidence type="ECO:0000256" key="1">
    <source>
        <dbReference type="ARBA" id="ARBA00004496"/>
    </source>
</evidence>
<gene>
    <name evidence="9" type="primary">NOSTRIN</name>
    <name evidence="9" type="ORF">CEXT_34711</name>
</gene>
<proteinExistence type="predicted"/>
<dbReference type="PANTHER" id="PTHR23065">
    <property type="entry name" value="PROLINE-SERINE-THREONINE PHOSPHATASE INTERACTING PROTEIN 1"/>
    <property type="match status" value="1"/>
</dbReference>
<dbReference type="PANTHER" id="PTHR23065:SF7">
    <property type="entry name" value="NOSTRIN, ISOFORM H"/>
    <property type="match status" value="1"/>
</dbReference>
<evidence type="ECO:0000259" key="8">
    <source>
        <dbReference type="PROSITE" id="PS50002"/>
    </source>
</evidence>